<dbReference type="AlphaFoldDB" id="A0A8H9G0Z2"/>
<gene>
    <name evidence="1" type="ORF">GCM10011516_14690</name>
</gene>
<protein>
    <submittedName>
        <fullName evidence="1">Uncharacterized protein</fullName>
    </submittedName>
</protein>
<name>A0A8H9G0Z2_9SPHI</name>
<sequence>MGKRTEFSLIIPSKIPDDRREKIDWRLDKEVPLALYPLTVQPQENRPGTFGSIGDIEHGTGIYRIASARAAQVIEIDAVKF</sequence>
<accession>A0A8H9G0Z2</accession>
<evidence type="ECO:0000313" key="2">
    <source>
        <dbReference type="Proteomes" id="UP000614460"/>
    </source>
</evidence>
<proteinExistence type="predicted"/>
<keyword evidence="2" id="KW-1185">Reference proteome</keyword>
<dbReference type="Proteomes" id="UP000614460">
    <property type="component" value="Unassembled WGS sequence"/>
</dbReference>
<reference evidence="1" key="2">
    <citation type="submission" date="2020-09" db="EMBL/GenBank/DDBJ databases">
        <authorList>
            <person name="Sun Q."/>
            <person name="Zhou Y."/>
        </authorList>
    </citation>
    <scope>NUCLEOTIDE SEQUENCE</scope>
    <source>
        <strain evidence="1">CGMCC 1.15966</strain>
    </source>
</reference>
<evidence type="ECO:0000313" key="1">
    <source>
        <dbReference type="EMBL" id="GGE18124.1"/>
    </source>
</evidence>
<dbReference type="EMBL" id="BMKM01000003">
    <property type="protein sequence ID" value="GGE18124.1"/>
    <property type="molecule type" value="Genomic_DNA"/>
</dbReference>
<organism evidence="1 2">
    <name type="scientific">Sphingobacterium cellulitidis</name>
    <dbReference type="NCBI Taxonomy" id="1768011"/>
    <lineage>
        <taxon>Bacteria</taxon>
        <taxon>Pseudomonadati</taxon>
        <taxon>Bacteroidota</taxon>
        <taxon>Sphingobacteriia</taxon>
        <taxon>Sphingobacteriales</taxon>
        <taxon>Sphingobacteriaceae</taxon>
        <taxon>Sphingobacterium</taxon>
    </lineage>
</organism>
<reference evidence="1" key="1">
    <citation type="journal article" date="2014" name="Int. J. Syst. Evol. Microbiol.">
        <title>Complete genome sequence of Corynebacterium casei LMG S-19264T (=DSM 44701T), isolated from a smear-ripened cheese.</title>
        <authorList>
            <consortium name="US DOE Joint Genome Institute (JGI-PGF)"/>
            <person name="Walter F."/>
            <person name="Albersmeier A."/>
            <person name="Kalinowski J."/>
            <person name="Ruckert C."/>
        </authorList>
    </citation>
    <scope>NUCLEOTIDE SEQUENCE</scope>
    <source>
        <strain evidence="1">CGMCC 1.15966</strain>
    </source>
</reference>
<comment type="caution">
    <text evidence="1">The sequence shown here is derived from an EMBL/GenBank/DDBJ whole genome shotgun (WGS) entry which is preliminary data.</text>
</comment>